<evidence type="ECO:0000256" key="3">
    <source>
        <dbReference type="ARBA" id="ARBA00022692"/>
    </source>
</evidence>
<sequence length="567" mass="62822">MENKSQKKVSDLKLITLWIIVIFGYLLFVVEWFVIDRISGKPTGILTQSTTTLPQYSGWLSSFFTENAGQIATSSTNWTITLLRAVGSILCGVVVLKFGYRYAVLIMMGIMCVCFPFLIIGDPLNGHNQLTLLRPLSDSVKTQLSSLSSNLQVGQLLGPVMINGKTMLADGTSVELIKGLDGNSIGTAASITGYALFIIFRSTIAIGGTTLVVYTQPAIANLSSNRKKSILSNANLWGFNIGIAVVFTPFLFEQVQQVASQYWVYIMTVMILVVFANLCLFLWFESKIDHIFPQKQTKENMSLTTQPKSIDILKNKTTWKLIGVYGIVLILIVNPLTPAWFSILQTVSPSGSNGLISTGVYTTGLATLAIFWVIGYALGFVVFSPFNKTIYDKKRWMHFLLTANIVVLLIIIMFAATLGIGSAAGFALISIFSFIGGAFAWSLSSSNLILPYEFKDYKKNELPILFGFCWGFGYIAYTLFDITQSVFLQAPVLIQGKGTSILPGVIVSIVFFLGLIALANLIVKFFPACWIKDGDQLVQEMTRKWKLNEWQFVIANKQKNRYSELLK</sequence>
<keyword evidence="4 6" id="KW-1133">Transmembrane helix</keyword>
<feature type="transmembrane region" description="Helical" evidence="6">
    <location>
        <begin position="361"/>
        <end position="384"/>
    </location>
</feature>
<feature type="transmembrane region" description="Helical" evidence="6">
    <location>
        <begin position="191"/>
        <end position="214"/>
    </location>
</feature>
<keyword evidence="3 6" id="KW-0812">Transmembrane</keyword>
<feature type="transmembrane region" description="Helical" evidence="6">
    <location>
        <begin position="12"/>
        <end position="35"/>
    </location>
</feature>
<evidence type="ECO:0000256" key="1">
    <source>
        <dbReference type="ARBA" id="ARBA00004651"/>
    </source>
</evidence>
<keyword evidence="2" id="KW-1003">Cell membrane</keyword>
<dbReference type="GeneID" id="99646872"/>
<proteinExistence type="predicted"/>
<feature type="transmembrane region" description="Helical" evidence="6">
    <location>
        <begin position="264"/>
        <end position="284"/>
    </location>
</feature>
<feature type="transmembrane region" description="Helical" evidence="6">
    <location>
        <begin position="234"/>
        <end position="252"/>
    </location>
</feature>
<protein>
    <submittedName>
        <fullName evidence="7">MFS family transporter</fullName>
    </submittedName>
</protein>
<dbReference type="GO" id="GO:0005886">
    <property type="term" value="C:plasma membrane"/>
    <property type="evidence" value="ECO:0007669"/>
    <property type="project" value="UniProtKB-SubCell"/>
</dbReference>
<name>A0ABC7ZI44_MYCGT</name>
<dbReference type="Gene3D" id="1.20.1250.20">
    <property type="entry name" value="MFS general substrate transporter like domains"/>
    <property type="match status" value="1"/>
</dbReference>
<evidence type="ECO:0000313" key="7">
    <source>
        <dbReference type="EMBL" id="AFQ03855.1"/>
    </source>
</evidence>
<dbReference type="RefSeq" id="WP_010869311.1">
    <property type="nucleotide sequence ID" value="NC_018497.1"/>
</dbReference>
<evidence type="ECO:0000256" key="4">
    <source>
        <dbReference type="ARBA" id="ARBA00022989"/>
    </source>
</evidence>
<dbReference type="Pfam" id="PF07672">
    <property type="entry name" value="MFS_Mycoplasma"/>
    <property type="match status" value="1"/>
</dbReference>
<evidence type="ECO:0000256" key="5">
    <source>
        <dbReference type="ARBA" id="ARBA00023136"/>
    </source>
</evidence>
<evidence type="ECO:0000256" key="6">
    <source>
        <dbReference type="SAM" id="Phobius"/>
    </source>
</evidence>
<dbReference type="KEGG" id="mgx:CM1_00315"/>
<feature type="transmembrane region" description="Helical" evidence="6">
    <location>
        <begin position="396"/>
        <end position="420"/>
    </location>
</feature>
<dbReference type="EMBL" id="CP003772">
    <property type="protein sequence ID" value="AFQ03855.1"/>
    <property type="molecule type" value="Genomic_DNA"/>
</dbReference>
<feature type="transmembrane region" description="Helical" evidence="6">
    <location>
        <begin position="500"/>
        <end position="523"/>
    </location>
</feature>
<dbReference type="InterPro" id="IPR036259">
    <property type="entry name" value="MFS_trans_sf"/>
</dbReference>
<feature type="transmembrane region" description="Helical" evidence="6">
    <location>
        <begin position="462"/>
        <end position="480"/>
    </location>
</feature>
<feature type="transmembrane region" description="Helical" evidence="6">
    <location>
        <begin position="322"/>
        <end position="341"/>
    </location>
</feature>
<accession>A0ABC7ZI44</accession>
<gene>
    <name evidence="7" type="ORF">CM1_00315</name>
</gene>
<feature type="transmembrane region" description="Helical" evidence="6">
    <location>
        <begin position="426"/>
        <end position="450"/>
    </location>
</feature>
<dbReference type="AlphaFoldDB" id="A0ABC7ZI44"/>
<dbReference type="SUPFAM" id="SSF103473">
    <property type="entry name" value="MFS general substrate transporter"/>
    <property type="match status" value="1"/>
</dbReference>
<evidence type="ECO:0000256" key="2">
    <source>
        <dbReference type="ARBA" id="ARBA00022475"/>
    </source>
</evidence>
<evidence type="ECO:0000313" key="8">
    <source>
        <dbReference type="Proteomes" id="UP000005254"/>
    </source>
</evidence>
<keyword evidence="5 6" id="KW-0472">Membrane</keyword>
<dbReference type="Proteomes" id="UP000005254">
    <property type="component" value="Chromosome"/>
</dbReference>
<comment type="subcellular location">
    <subcellularLocation>
        <location evidence="1">Cell membrane</location>
        <topology evidence="1">Multi-pass membrane protein</topology>
    </subcellularLocation>
</comment>
<organism evidence="7 8">
    <name type="scientific">Mycoplasmoides genitalium M6320</name>
    <dbReference type="NCBI Taxonomy" id="662945"/>
    <lineage>
        <taxon>Bacteria</taxon>
        <taxon>Bacillati</taxon>
        <taxon>Mycoplasmatota</taxon>
        <taxon>Mycoplasmoidales</taxon>
        <taxon>Mycoplasmoidaceae</taxon>
        <taxon>Mycoplasmoides</taxon>
    </lineage>
</organism>
<feature type="transmembrane region" description="Helical" evidence="6">
    <location>
        <begin position="103"/>
        <end position="121"/>
    </location>
</feature>
<dbReference type="InterPro" id="IPR011699">
    <property type="entry name" value="MFS_Mycoplasma"/>
</dbReference>
<feature type="transmembrane region" description="Helical" evidence="6">
    <location>
        <begin position="78"/>
        <end position="96"/>
    </location>
</feature>
<reference evidence="7 8" key="1">
    <citation type="journal article" date="2012" name="J. Bacteriol.">
        <title>Draft Genome Sequences of Four Axenic Mycoplasma genitalium Strains Isolated from Denmark, Japan, and Australia.</title>
        <authorList>
            <person name="McGowin C.L."/>
            <person name="Ma L."/>
            <person name="Jensen J.S."/>
            <person name="Mancuso M.M."/>
            <person name="Hamasuna R."/>
            <person name="Adegboye D."/>
            <person name="Martin D.H."/>
        </authorList>
    </citation>
    <scope>NUCLEOTIDE SEQUENCE [LARGE SCALE GENOMIC DNA]</scope>
    <source>
        <strain evidence="7 8">M6320</strain>
    </source>
</reference>